<dbReference type="PANTHER" id="PTHR33991">
    <property type="entry name" value="DNA REPAIR PROTEIN RECO"/>
    <property type="match status" value="1"/>
</dbReference>
<dbReference type="NCBIfam" id="TIGR00613">
    <property type="entry name" value="reco"/>
    <property type="match status" value="1"/>
</dbReference>
<evidence type="ECO:0000259" key="9">
    <source>
        <dbReference type="Pfam" id="PF11967"/>
    </source>
</evidence>
<organism evidence="10 11">
    <name type="scientific">Gordonibacter urolithinfaciens</name>
    <dbReference type="NCBI Taxonomy" id="1335613"/>
    <lineage>
        <taxon>Bacteria</taxon>
        <taxon>Bacillati</taxon>
        <taxon>Actinomycetota</taxon>
        <taxon>Coriobacteriia</taxon>
        <taxon>Eggerthellales</taxon>
        <taxon>Eggerthellaceae</taxon>
        <taxon>Gordonibacter</taxon>
    </lineage>
</organism>
<evidence type="ECO:0000313" key="11">
    <source>
        <dbReference type="Proteomes" id="UP000285258"/>
    </source>
</evidence>
<evidence type="ECO:0000256" key="7">
    <source>
        <dbReference type="ARBA" id="ARBA00033409"/>
    </source>
</evidence>
<feature type="domain" description="DNA replication/recombination mediator RecO N-terminal" evidence="9">
    <location>
        <begin position="5"/>
        <end position="80"/>
    </location>
</feature>
<evidence type="ECO:0000256" key="8">
    <source>
        <dbReference type="HAMAP-Rule" id="MF_00201"/>
    </source>
</evidence>
<keyword evidence="6 8" id="KW-0234">DNA repair</keyword>
<evidence type="ECO:0000256" key="6">
    <source>
        <dbReference type="ARBA" id="ARBA00023204"/>
    </source>
</evidence>
<dbReference type="SUPFAM" id="SSF57863">
    <property type="entry name" value="ArfGap/RecO-like zinc finger"/>
    <property type="match status" value="1"/>
</dbReference>
<evidence type="ECO:0000256" key="4">
    <source>
        <dbReference type="ARBA" id="ARBA00022763"/>
    </source>
</evidence>
<dbReference type="Pfam" id="PF11967">
    <property type="entry name" value="RecO_N"/>
    <property type="match status" value="1"/>
</dbReference>
<dbReference type="InterPro" id="IPR037278">
    <property type="entry name" value="ARFGAP/RecO"/>
</dbReference>
<sequence>MASATYTARAIVLRKTKLGESDLIVTLLAQDGSQARAVAKGARKPSSPFAARLELYSSVDLLCSEGRNLDIVKEARIASSHERLRRDLEHAACAAPMAELLDRVTQEGLANPRLFALTEAALGALDASKAPQAPAVCAAHLLKALALSGLRPSLSSCAVCGAEVRGGAGAGTVPLSFCEGGIVCPACRPSVEARDVPGATVAWCRALMGSTFAEIAEIDVPPSASFAVLRFCQQWAHEHVGANLKSLNFLFTCGLF</sequence>
<comment type="function">
    <text evidence="1 8">Involved in DNA repair and RecF pathway recombination.</text>
</comment>
<evidence type="ECO:0000256" key="2">
    <source>
        <dbReference type="ARBA" id="ARBA00007452"/>
    </source>
</evidence>
<reference evidence="11" key="1">
    <citation type="submission" date="2018-05" db="EMBL/GenBank/DDBJ databases">
        <title>Genome Sequencing of selected type strains of the family Eggerthellaceae.</title>
        <authorList>
            <person name="Danylec N."/>
            <person name="Stoll D.A."/>
            <person name="Doetsch A."/>
            <person name="Huch M."/>
        </authorList>
    </citation>
    <scope>NUCLEOTIDE SEQUENCE [LARGE SCALE GENOMIC DNA]</scope>
    <source>
        <strain evidence="11">DSM 27213</strain>
    </source>
</reference>
<dbReference type="InterPro" id="IPR042242">
    <property type="entry name" value="RecO_C"/>
</dbReference>
<dbReference type="GO" id="GO:0006310">
    <property type="term" value="P:DNA recombination"/>
    <property type="evidence" value="ECO:0007669"/>
    <property type="project" value="UniProtKB-UniRule"/>
</dbReference>
<keyword evidence="4 8" id="KW-0227">DNA damage</keyword>
<proteinExistence type="inferred from homology"/>
<dbReference type="EMBL" id="QIBW01000015">
    <property type="protein sequence ID" value="ROT88688.1"/>
    <property type="molecule type" value="Genomic_DNA"/>
</dbReference>
<dbReference type="AlphaFoldDB" id="A0A423UIB7"/>
<comment type="similarity">
    <text evidence="2 8">Belongs to the RecO family.</text>
</comment>
<dbReference type="RefSeq" id="WP_096226540.1">
    <property type="nucleotide sequence ID" value="NZ_CP168029.1"/>
</dbReference>
<dbReference type="InterPro" id="IPR022572">
    <property type="entry name" value="DNA_rep/recomb_RecO_N"/>
</dbReference>
<protein>
    <recommendedName>
        <fullName evidence="3 8">DNA repair protein RecO</fullName>
    </recommendedName>
    <alternativeName>
        <fullName evidence="7 8">Recombination protein O</fullName>
    </alternativeName>
</protein>
<dbReference type="PANTHER" id="PTHR33991:SF1">
    <property type="entry name" value="DNA REPAIR PROTEIN RECO"/>
    <property type="match status" value="1"/>
</dbReference>
<evidence type="ECO:0000256" key="5">
    <source>
        <dbReference type="ARBA" id="ARBA00023172"/>
    </source>
</evidence>
<dbReference type="InterPro" id="IPR012340">
    <property type="entry name" value="NA-bd_OB-fold"/>
</dbReference>
<keyword evidence="5 8" id="KW-0233">DNA recombination</keyword>
<accession>A0A423UIB7</accession>
<dbReference type="Proteomes" id="UP000285258">
    <property type="component" value="Unassembled WGS sequence"/>
</dbReference>
<comment type="caution">
    <text evidence="10">The sequence shown here is derived from an EMBL/GenBank/DDBJ whole genome shotgun (WGS) entry which is preliminary data.</text>
</comment>
<evidence type="ECO:0000256" key="1">
    <source>
        <dbReference type="ARBA" id="ARBA00003065"/>
    </source>
</evidence>
<dbReference type="SUPFAM" id="SSF50249">
    <property type="entry name" value="Nucleic acid-binding proteins"/>
    <property type="match status" value="1"/>
</dbReference>
<dbReference type="GO" id="GO:0006302">
    <property type="term" value="P:double-strand break repair"/>
    <property type="evidence" value="ECO:0007669"/>
    <property type="project" value="TreeGrafter"/>
</dbReference>
<name>A0A423UIB7_9ACTN</name>
<evidence type="ECO:0000256" key="3">
    <source>
        <dbReference type="ARBA" id="ARBA00021310"/>
    </source>
</evidence>
<dbReference type="HAMAP" id="MF_00201">
    <property type="entry name" value="RecO"/>
    <property type="match status" value="1"/>
</dbReference>
<dbReference type="GO" id="GO:0043590">
    <property type="term" value="C:bacterial nucleoid"/>
    <property type="evidence" value="ECO:0007669"/>
    <property type="project" value="TreeGrafter"/>
</dbReference>
<dbReference type="Gene3D" id="2.40.50.140">
    <property type="entry name" value="Nucleic acid-binding proteins"/>
    <property type="match status" value="1"/>
</dbReference>
<dbReference type="Gene3D" id="1.20.1440.120">
    <property type="entry name" value="Recombination protein O, C-terminal domain"/>
    <property type="match status" value="1"/>
</dbReference>
<dbReference type="InterPro" id="IPR003717">
    <property type="entry name" value="RecO"/>
</dbReference>
<evidence type="ECO:0000313" key="10">
    <source>
        <dbReference type="EMBL" id="ROT88688.1"/>
    </source>
</evidence>
<gene>
    <name evidence="8" type="primary">recO</name>
    <name evidence="10" type="ORF">DMP12_11545</name>
</gene>
<dbReference type="Pfam" id="PF02565">
    <property type="entry name" value="RecO_C"/>
    <property type="match status" value="1"/>
</dbReference>